<dbReference type="OrthoDB" id="10250191at2759"/>
<dbReference type="CDD" id="cd09137">
    <property type="entry name" value="PLDc_PGS1_euk_2"/>
    <property type="match status" value="1"/>
</dbReference>
<dbReference type="Proteomes" id="UP000190274">
    <property type="component" value="Chromosome H"/>
</dbReference>
<evidence type="ECO:0000256" key="5">
    <source>
        <dbReference type="ARBA" id="ARBA00013170"/>
    </source>
</evidence>
<evidence type="ECO:0000256" key="7">
    <source>
        <dbReference type="ARBA" id="ARBA00022516"/>
    </source>
</evidence>
<evidence type="ECO:0000256" key="9">
    <source>
        <dbReference type="ARBA" id="ARBA00022737"/>
    </source>
</evidence>
<evidence type="ECO:0000313" key="21">
    <source>
        <dbReference type="Proteomes" id="UP000190274"/>
    </source>
</evidence>
<evidence type="ECO:0000256" key="13">
    <source>
        <dbReference type="ARBA" id="ARBA00023128"/>
    </source>
</evidence>
<keyword evidence="14 18" id="KW-0594">Phospholipid biosynthesis</keyword>
<comment type="subcellular location">
    <subcellularLocation>
        <location evidence="1 18">Mitochondrion</location>
    </subcellularLocation>
</comment>
<dbReference type="GO" id="GO:0031966">
    <property type="term" value="C:mitochondrial membrane"/>
    <property type="evidence" value="ECO:0007669"/>
    <property type="project" value="EnsemblFungi"/>
</dbReference>
<comment type="catalytic activity">
    <reaction evidence="16 18">
        <text>a CDP-1,2-diacyl-sn-glycerol + sn-glycerol 3-phosphate = a 1,2-diacyl-sn-glycero-3-phospho-(1'-sn-glycero-3'-phosphate) + CMP + H(+)</text>
        <dbReference type="Rhea" id="RHEA:12593"/>
        <dbReference type="ChEBI" id="CHEBI:15378"/>
        <dbReference type="ChEBI" id="CHEBI:57597"/>
        <dbReference type="ChEBI" id="CHEBI:58332"/>
        <dbReference type="ChEBI" id="CHEBI:60110"/>
        <dbReference type="ChEBI" id="CHEBI:60377"/>
        <dbReference type="EC" id="2.7.8.5"/>
    </reaction>
</comment>
<dbReference type="InterPro" id="IPR016270">
    <property type="entry name" value="PGS1"/>
</dbReference>
<comment type="pathway">
    <text evidence="3">Lipid metabolism.</text>
</comment>
<reference evidence="20 21" key="1">
    <citation type="submission" date="2016-03" db="EMBL/GenBank/DDBJ databases">
        <authorList>
            <person name="Devillers H."/>
        </authorList>
    </citation>
    <scope>NUCLEOTIDE SEQUENCE [LARGE SCALE GENOMIC DNA]</scope>
    <source>
        <strain evidence="20">CBS 10888</strain>
    </source>
</reference>
<dbReference type="CDD" id="cd09135">
    <property type="entry name" value="PLDc_PGS1_euk_1"/>
    <property type="match status" value="1"/>
</dbReference>
<evidence type="ECO:0000256" key="2">
    <source>
        <dbReference type="ARBA" id="ARBA00005042"/>
    </source>
</evidence>
<comment type="function">
    <text evidence="18">Functions in the biosynthesis of the anionic phospholipids phosphatidylglycerol and cardiolipin.</text>
</comment>
<dbReference type="GO" id="GO:0008444">
    <property type="term" value="F:CDP-diacylglycerol-glycerol-3-phosphate 3-phosphatidyltransferase activity"/>
    <property type="evidence" value="ECO:0007669"/>
    <property type="project" value="UniProtKB-EC"/>
</dbReference>
<dbReference type="UniPathway" id="UPA00084">
    <property type="reaction ID" value="UER00503"/>
</dbReference>
<dbReference type="STRING" id="1266660.A0A1G4K537"/>
<proteinExistence type="inferred from homology"/>
<evidence type="ECO:0000256" key="17">
    <source>
        <dbReference type="ARBA" id="ARBA00058636"/>
    </source>
</evidence>
<dbReference type="SUPFAM" id="SSF56024">
    <property type="entry name" value="Phospholipase D/nuclease"/>
    <property type="match status" value="2"/>
</dbReference>
<organism evidence="20 21">
    <name type="scientific">Lachancea dasiensis</name>
    <dbReference type="NCBI Taxonomy" id="1072105"/>
    <lineage>
        <taxon>Eukaryota</taxon>
        <taxon>Fungi</taxon>
        <taxon>Dikarya</taxon>
        <taxon>Ascomycota</taxon>
        <taxon>Saccharomycotina</taxon>
        <taxon>Saccharomycetes</taxon>
        <taxon>Saccharomycetales</taxon>
        <taxon>Saccharomycetaceae</taxon>
        <taxon>Lachancea</taxon>
    </lineage>
</organism>
<dbReference type="FunFam" id="3.30.870.10:FF:000044">
    <property type="entry name" value="CDP-diacylglycerol--glycerol-3-phosphate 3-phosphatidyltransferase"/>
    <property type="match status" value="1"/>
</dbReference>
<dbReference type="Gene3D" id="3.30.870.10">
    <property type="entry name" value="Endonuclease Chain A"/>
    <property type="match status" value="2"/>
</dbReference>
<evidence type="ECO:0000256" key="1">
    <source>
        <dbReference type="ARBA" id="ARBA00004173"/>
    </source>
</evidence>
<keyword evidence="10 18" id="KW-0547">Nucleotide-binding</keyword>
<feature type="domain" description="PLD phosphodiesterase" evidence="19">
    <location>
        <begin position="182"/>
        <end position="208"/>
    </location>
</feature>
<evidence type="ECO:0000259" key="19">
    <source>
        <dbReference type="PROSITE" id="PS50035"/>
    </source>
</evidence>
<evidence type="ECO:0000256" key="11">
    <source>
        <dbReference type="ARBA" id="ARBA00022840"/>
    </source>
</evidence>
<protein>
    <recommendedName>
        <fullName evidence="6 18">CDP-diacylglycerol--glycerol-3-phosphate 3-phosphatidyltransferase</fullName>
        <ecNumber evidence="5 18">2.7.8.5</ecNumber>
    </recommendedName>
</protein>
<dbReference type="PIRSF" id="PIRSF000850">
    <property type="entry name" value="Phospholipase_D_PSS"/>
    <property type="match status" value="1"/>
</dbReference>
<keyword evidence="15 18" id="KW-1208">Phospholipid metabolism</keyword>
<dbReference type="AlphaFoldDB" id="A0A1G4K537"/>
<accession>A0A1G4K537</accession>
<comment type="pathway">
    <text evidence="2 18">Phospholipid metabolism; phosphatidylglycerol biosynthesis; phosphatidylglycerol from CDP-diacylglycerol: step 1/2.</text>
</comment>
<keyword evidence="12 18" id="KW-0443">Lipid metabolism</keyword>
<dbReference type="GO" id="GO:0005524">
    <property type="term" value="F:ATP binding"/>
    <property type="evidence" value="ECO:0007669"/>
    <property type="project" value="UniProtKB-KW"/>
</dbReference>
<evidence type="ECO:0000256" key="6">
    <source>
        <dbReference type="ARBA" id="ARBA00014944"/>
    </source>
</evidence>
<comment type="similarity">
    <text evidence="4 18">Belongs to the CDP-alcohol phosphatidyltransferase class-II family.</text>
</comment>
<evidence type="ECO:0000256" key="8">
    <source>
        <dbReference type="ARBA" id="ARBA00022679"/>
    </source>
</evidence>
<evidence type="ECO:0000256" key="18">
    <source>
        <dbReference type="RuleBase" id="RU365024"/>
    </source>
</evidence>
<keyword evidence="21" id="KW-1185">Reference proteome</keyword>
<dbReference type="FunFam" id="3.30.870.10:FF:000046">
    <property type="entry name" value="CDP-diacylglycerol--glycerol-3-phosphate 3-phosphatidyltransferase"/>
    <property type="match status" value="1"/>
</dbReference>
<gene>
    <name evidence="20" type="ORF">LADA_0H16094G</name>
</gene>
<dbReference type="GO" id="GO:0032049">
    <property type="term" value="P:cardiolipin biosynthetic process"/>
    <property type="evidence" value="ECO:0007669"/>
    <property type="project" value="EnsemblFungi"/>
</dbReference>
<evidence type="ECO:0000256" key="14">
    <source>
        <dbReference type="ARBA" id="ARBA00023209"/>
    </source>
</evidence>
<dbReference type="InterPro" id="IPR001736">
    <property type="entry name" value="PLipase_D/transphosphatidylase"/>
</dbReference>
<dbReference type="SMART" id="SM00155">
    <property type="entry name" value="PLDc"/>
    <property type="match status" value="2"/>
</dbReference>
<keyword evidence="9" id="KW-0677">Repeat</keyword>
<name>A0A1G4K537_9SACH</name>
<evidence type="ECO:0000256" key="4">
    <source>
        <dbReference type="ARBA" id="ARBA00010682"/>
    </source>
</evidence>
<comment type="function">
    <text evidence="17">Essential for the viability of mitochondrial petite mutant. Catalyzes the committed step to the synthesis of the acidic phospholipids.</text>
</comment>
<evidence type="ECO:0000256" key="16">
    <source>
        <dbReference type="ARBA" id="ARBA00048586"/>
    </source>
</evidence>
<dbReference type="PANTHER" id="PTHR12586:SF1">
    <property type="entry name" value="CDP-DIACYLGLYCEROL--GLYCEROL-3-PHOSPHATE 3-PHOSPHATIDYLTRANSFERASE, MITOCHONDRIAL"/>
    <property type="match status" value="1"/>
</dbReference>
<keyword evidence="13 18" id="KW-0496">Mitochondrion</keyword>
<evidence type="ECO:0000313" key="20">
    <source>
        <dbReference type="EMBL" id="SCU98907.1"/>
    </source>
</evidence>
<dbReference type="EC" id="2.7.8.5" evidence="5 18"/>
<dbReference type="PANTHER" id="PTHR12586">
    <property type="entry name" value="CDP-DIACYLGLYCEROL--SERINE O-PHOSPHATIDYLTRANSFERASE"/>
    <property type="match status" value="1"/>
</dbReference>
<evidence type="ECO:0000256" key="12">
    <source>
        <dbReference type="ARBA" id="ARBA00023098"/>
    </source>
</evidence>
<keyword evidence="8 18" id="KW-0808">Transferase</keyword>
<keyword evidence="7 18" id="KW-0444">Lipid biosynthesis</keyword>
<evidence type="ECO:0000256" key="3">
    <source>
        <dbReference type="ARBA" id="ARBA00005189"/>
    </source>
</evidence>
<evidence type="ECO:0000256" key="15">
    <source>
        <dbReference type="ARBA" id="ARBA00023264"/>
    </source>
</evidence>
<dbReference type="PROSITE" id="PS50035">
    <property type="entry name" value="PLD"/>
    <property type="match status" value="1"/>
</dbReference>
<dbReference type="EMBL" id="LT598461">
    <property type="protein sequence ID" value="SCU98907.1"/>
    <property type="molecule type" value="Genomic_DNA"/>
</dbReference>
<keyword evidence="11 18" id="KW-0067">ATP-binding</keyword>
<sequence length="525" mass="59806">MILMNKTLSKSPPLSLARPLRLFVLRLAHSRNLMALNNVPMIANTKSYTNAVMERLSRLQTCFYFKRGEIEVLSSPSSFYNTLKEKILSAEERIFIASLYIGTSQQELMSCISTALDANPRLRVYFLVDGLRGTREAPGNCSASLLSKLVKKHNARVDVRLYRTPELTKIKESLIPKRFNEGIGLQHMKIYGVDDEVILSGANLSTDYFTNRQDRYYLFRSQLFANYYFKLHQLVSSMSYQVHYSESVQKFKMLWPRENVGVDPRLNRQKFLTSCSMALKDFLLKPTDSDAMQTNLSGDYKTVVYPISQFTPLFRGTKDYSTEKVSILNLLSCIPNSSVTWTFTAGYFNMLSEIKDMLLNTPSRQGKVITASPQANGFFQSKGISRHLPDAYLHLSHNFIKEVKECGRESQISLNEWRKGIVNTPNGWSYHAKGIWLSDSDTEDDRPAVTVIGSSNYTRRAYSVDLESNAVIVTKDSDLKDKMQEEVDNLMANTKVITTHNFEAEHERQVSLGVRVATKIVGKRL</sequence>
<evidence type="ECO:0000256" key="10">
    <source>
        <dbReference type="ARBA" id="ARBA00022741"/>
    </source>
</evidence>